<evidence type="ECO:0000256" key="7">
    <source>
        <dbReference type="ARBA" id="ARBA00023049"/>
    </source>
</evidence>
<keyword evidence="3 11" id="KW-0479">Metal-binding</keyword>
<keyword evidence="10" id="KW-0768">Sushi</keyword>
<dbReference type="Pfam" id="PF00051">
    <property type="entry name" value="Kringle"/>
    <property type="match status" value="1"/>
</dbReference>
<proteinExistence type="predicted"/>
<dbReference type="Pfam" id="PF16977">
    <property type="entry name" value="ApeC"/>
    <property type="match status" value="1"/>
</dbReference>
<accession>A0AAN8JYG3</accession>
<evidence type="ECO:0000256" key="3">
    <source>
        <dbReference type="ARBA" id="ARBA00022723"/>
    </source>
</evidence>
<comment type="cofactor">
    <cofactor evidence="11">
        <name>Zn(2+)</name>
        <dbReference type="ChEBI" id="CHEBI:29105"/>
    </cofactor>
    <text evidence="11">Binds 1 zinc ion per subunit.</text>
</comment>
<dbReference type="SUPFAM" id="SSF56436">
    <property type="entry name" value="C-type lectin-like"/>
    <property type="match status" value="1"/>
</dbReference>
<dbReference type="InterPro" id="IPR035914">
    <property type="entry name" value="Sperma_CUB_dom_sf"/>
</dbReference>
<feature type="disulfide bond" evidence="10">
    <location>
        <begin position="1065"/>
        <end position="1108"/>
    </location>
</feature>
<dbReference type="CDD" id="cd00033">
    <property type="entry name" value="CCP"/>
    <property type="match status" value="1"/>
</dbReference>
<dbReference type="CDD" id="cd00041">
    <property type="entry name" value="CUB"/>
    <property type="match status" value="1"/>
</dbReference>
<dbReference type="SMART" id="SM00032">
    <property type="entry name" value="CCP"/>
    <property type="match status" value="2"/>
</dbReference>
<dbReference type="PROSITE" id="PS50923">
    <property type="entry name" value="SUSHI"/>
    <property type="match status" value="1"/>
</dbReference>
<feature type="domain" description="CUB" evidence="12">
    <location>
        <begin position="427"/>
        <end position="544"/>
    </location>
</feature>
<dbReference type="InterPro" id="IPR031569">
    <property type="entry name" value="ApeC"/>
</dbReference>
<keyword evidence="8 9" id="KW-1015">Disulfide bond</keyword>
<dbReference type="InterPro" id="IPR000436">
    <property type="entry name" value="Sushi_SCR_CCP_dom"/>
</dbReference>
<dbReference type="Pfam" id="PF00059">
    <property type="entry name" value="Lectin_C"/>
    <property type="match status" value="1"/>
</dbReference>
<keyword evidence="7 11" id="KW-0482">Metalloprotease</keyword>
<reference evidence="17 18" key="1">
    <citation type="submission" date="2024-01" db="EMBL/GenBank/DDBJ databases">
        <title>The genome of the rayed Mediterranean limpet Patella caerulea (Linnaeus, 1758).</title>
        <authorList>
            <person name="Anh-Thu Weber A."/>
            <person name="Halstead-Nussloch G."/>
        </authorList>
    </citation>
    <scope>NUCLEOTIDE SEQUENCE [LARGE SCALE GENOMIC DNA]</scope>
    <source>
        <strain evidence="17">AATW-2023a</strain>
        <tissue evidence="17">Whole specimen</tissue>
    </source>
</reference>
<name>A0AAN8JYG3_PATCE</name>
<evidence type="ECO:0000256" key="1">
    <source>
        <dbReference type="ARBA" id="ARBA00022572"/>
    </source>
</evidence>
<evidence type="ECO:0000256" key="9">
    <source>
        <dbReference type="PROSITE-ProRule" id="PRU00121"/>
    </source>
</evidence>
<feature type="active site" evidence="11">
    <location>
        <position position="65"/>
    </location>
</feature>
<dbReference type="SMART" id="SM00042">
    <property type="entry name" value="CUB"/>
    <property type="match status" value="1"/>
</dbReference>
<evidence type="ECO:0000256" key="11">
    <source>
        <dbReference type="PROSITE-ProRule" id="PRU01211"/>
    </source>
</evidence>
<dbReference type="GO" id="GO:0008270">
    <property type="term" value="F:zinc ion binding"/>
    <property type="evidence" value="ECO:0007669"/>
    <property type="project" value="UniProtKB-UniRule"/>
</dbReference>
<feature type="binding site" evidence="11">
    <location>
        <position position="68"/>
    </location>
    <ligand>
        <name>Zn(2+)</name>
        <dbReference type="ChEBI" id="CHEBI:29105"/>
        <note>catalytic</note>
    </ligand>
</feature>
<dbReference type="CDD" id="cd00037">
    <property type="entry name" value="CLECT"/>
    <property type="match status" value="1"/>
</dbReference>
<evidence type="ECO:0000259" key="14">
    <source>
        <dbReference type="PROSITE" id="PS50070"/>
    </source>
</evidence>
<feature type="disulfide bond" evidence="9">
    <location>
        <begin position="573"/>
        <end position="612"/>
    </location>
</feature>
<evidence type="ECO:0000256" key="6">
    <source>
        <dbReference type="ARBA" id="ARBA00022833"/>
    </source>
</evidence>
<dbReference type="SUPFAM" id="SSF57440">
    <property type="entry name" value="Kringle-like"/>
    <property type="match status" value="1"/>
</dbReference>
<feature type="domain" description="Sushi" evidence="15">
    <location>
        <begin position="1063"/>
        <end position="1123"/>
    </location>
</feature>
<dbReference type="SMART" id="SM00034">
    <property type="entry name" value="CLECT"/>
    <property type="match status" value="1"/>
</dbReference>
<dbReference type="PROSITE" id="PS50070">
    <property type="entry name" value="KRINGLE_2"/>
    <property type="match status" value="1"/>
</dbReference>
<dbReference type="InterPro" id="IPR038178">
    <property type="entry name" value="Kringle_sf"/>
</dbReference>
<dbReference type="SMART" id="SM00130">
    <property type="entry name" value="KR"/>
    <property type="match status" value="1"/>
</dbReference>
<feature type="domain" description="Peptidase M12A" evidence="16">
    <location>
        <begin position="1"/>
        <end position="161"/>
    </location>
</feature>
<dbReference type="GO" id="GO:0006508">
    <property type="term" value="P:proteolysis"/>
    <property type="evidence" value="ECO:0007669"/>
    <property type="project" value="UniProtKB-KW"/>
</dbReference>
<dbReference type="SUPFAM" id="SSF49854">
    <property type="entry name" value="Spermadhesin, CUB domain"/>
    <property type="match status" value="1"/>
</dbReference>
<dbReference type="InterPro" id="IPR006026">
    <property type="entry name" value="Peptidase_Metallo"/>
</dbReference>
<dbReference type="InterPro" id="IPR001304">
    <property type="entry name" value="C-type_lectin-like"/>
</dbReference>
<keyword evidence="5 11" id="KW-0378">Hydrolase</keyword>
<dbReference type="PROSITE" id="PS01180">
    <property type="entry name" value="CUB"/>
    <property type="match status" value="1"/>
</dbReference>
<feature type="domain" description="C-type lectin" evidence="13">
    <location>
        <begin position="894"/>
        <end position="1001"/>
    </location>
</feature>
<dbReference type="Pfam" id="PF01400">
    <property type="entry name" value="Astacin"/>
    <property type="match status" value="1"/>
</dbReference>
<feature type="domain" description="Kringle" evidence="14">
    <location>
        <begin position="551"/>
        <end position="639"/>
    </location>
</feature>
<keyword evidence="1 9" id="KW-0420">Kringle</keyword>
<dbReference type="Gene3D" id="2.60.120.290">
    <property type="entry name" value="Spermadhesin, CUB domain"/>
    <property type="match status" value="1"/>
</dbReference>
<comment type="caution">
    <text evidence="9">Lacks conserved residue(s) required for the propagation of feature annotation.</text>
</comment>
<dbReference type="CDD" id="cd00108">
    <property type="entry name" value="KR"/>
    <property type="match status" value="1"/>
</dbReference>
<dbReference type="Gene3D" id="3.10.100.10">
    <property type="entry name" value="Mannose-Binding Protein A, subunit A"/>
    <property type="match status" value="1"/>
</dbReference>
<dbReference type="EMBL" id="JAZGQO010000006">
    <property type="protein sequence ID" value="KAK6185631.1"/>
    <property type="molecule type" value="Genomic_DNA"/>
</dbReference>
<evidence type="ECO:0000259" key="16">
    <source>
        <dbReference type="PROSITE" id="PS51864"/>
    </source>
</evidence>
<dbReference type="InterPro" id="IPR000859">
    <property type="entry name" value="CUB_dom"/>
</dbReference>
<protein>
    <recommendedName>
        <fullName evidence="19">Metalloendopeptidase</fullName>
    </recommendedName>
</protein>
<dbReference type="Pfam" id="PF00431">
    <property type="entry name" value="CUB"/>
    <property type="match status" value="1"/>
</dbReference>
<feature type="binding site" evidence="11">
    <location>
        <position position="74"/>
    </location>
    <ligand>
        <name>Zn(2+)</name>
        <dbReference type="ChEBI" id="CHEBI:29105"/>
        <note>catalytic</note>
    </ligand>
</feature>
<dbReference type="SMART" id="SM00235">
    <property type="entry name" value="ZnMc"/>
    <property type="match status" value="1"/>
</dbReference>
<evidence type="ECO:0000256" key="4">
    <source>
        <dbReference type="ARBA" id="ARBA00022729"/>
    </source>
</evidence>
<dbReference type="Proteomes" id="UP001347796">
    <property type="component" value="Unassembled WGS sequence"/>
</dbReference>
<evidence type="ECO:0000313" key="18">
    <source>
        <dbReference type="Proteomes" id="UP001347796"/>
    </source>
</evidence>
<feature type="disulfide bond" evidence="9">
    <location>
        <begin position="601"/>
        <end position="624"/>
    </location>
</feature>
<keyword evidence="18" id="KW-1185">Reference proteome</keyword>
<evidence type="ECO:0000256" key="8">
    <source>
        <dbReference type="ARBA" id="ARBA00023157"/>
    </source>
</evidence>
<dbReference type="InterPro" id="IPR024079">
    <property type="entry name" value="MetalloPept_cat_dom_sf"/>
</dbReference>
<dbReference type="InterPro" id="IPR018056">
    <property type="entry name" value="Kringle_CS"/>
</dbReference>
<dbReference type="Gene3D" id="2.10.70.10">
    <property type="entry name" value="Complement Module, domain 1"/>
    <property type="match status" value="1"/>
</dbReference>
<dbReference type="Pfam" id="PF00084">
    <property type="entry name" value="Sushi"/>
    <property type="match status" value="1"/>
</dbReference>
<sequence>MTSKFHQKYTCITFVPLTNDTRSTYNLDHDGYVRFVNKGSCYADVGNKRHQQDCSCCDRYSCIHELGHVLGLFHSHRSNHAEGWIRINWKEIRPNYLYVYRIEPESNVVDYMYDMTSMMHYPTYMYRNSYRPTMSNLVRGLTTGTSRFYPLRDINWYHRCAARMCNWLNKICANDGFITTVNGECDCMCPLHLDPATSCNTFLKRRKEYKWPSGHYTLIAPHTGCPDGRFDEGSLTHWSDGRNWHKYTWSEPKGRRLHLKGAHTWKRHTYYFCTSKNYSPLGGEWPRGSYCILRKGGECPIGFKSGFIQFDNEIRSRRMSNSNHGELPDGEYGKDTLIQFCCRDDGLESQPIELPNDKPMILFQAKFLGGDSCQVVSGMSHLLEFFVFDNIDTGISQLNGSVPRSSIYRGREFLIYYCYYEPLDYNCGEVINLDEFITETIITSPNYPGNYSRNMECHWLIKAPANNRLLLTFEDFDIEAGTTVLKPCIDKLSLGLGHTGQTGVGMCGTWERGNYQSIFNTINIILWTSMTVQRRGFKARISLITPESMCYKLEDKGLTYRGKVNVTEMFVPCLPWAEVTHCPHHPFKHGDFDDGLEGNYCRNPGDGLKPWCYIEKDGCERQYCDVCLKGPVYDNLDNCEELVKQEDRFCLEDARAASNCAKTCQSHLPPLPPVTTESEARCLPPSDLNDSIIVGTIKSSYKVGDTITYKCRQLKREFNMACLKDSKCKQTMGELLQTCIHDGRCDSDEEKLTLRCLTDNKCDLIRDQEQISCLINGTCDKSRGICLKEKWCVSKAESIETCLDLRECHNETEAHLLSCLRGDACNYSTVESALEEPCLSYGKCYIPQALRQSCLVDGRCNHAKEVLTRSCLTDGSWTSGGFVCGACPDGWSIFREQCYKHFNKGMFWNDANQFCQQQGGLLTTAKDKLEAEFVTSIRIPLRTIWIGLTDLEKEGEFVWSDGTPATWTNFKKGAPNNGYKQEHCVALLGEEYNNEWEDNYCGHHYRHSFVCKIKPQERSVCADRLNNCQKLLLETPTMCTTQPAFAWAECSQTCGMCNKHKTRRCTMPLTPKNTRLYSRRRLLYRGRTVRYECEKGHGLTAGNLDRVCKADGRLSGSPPVCVATEKTTTYNNEVYIKDRGAYAGVSHVFTGTTKELLIPRRGRIIEWHFYVGNPGEIALQIYRPPANANSYRYTLISSLSLITTTRRYEIIKLPTVNQTLVEEGDLLGVWYGKKDAGVSFAGCNGNFYKEANAIRKAKFTNSNSFVPDKEVNFSNTTMCGIFSLKVLIGPI</sequence>
<evidence type="ECO:0000259" key="12">
    <source>
        <dbReference type="PROSITE" id="PS01180"/>
    </source>
</evidence>
<dbReference type="GO" id="GO:0004222">
    <property type="term" value="F:metalloendopeptidase activity"/>
    <property type="evidence" value="ECO:0007669"/>
    <property type="project" value="UniProtKB-UniRule"/>
</dbReference>
<gene>
    <name evidence="17" type="ORF">SNE40_007823</name>
</gene>
<evidence type="ECO:0008006" key="19">
    <source>
        <dbReference type="Google" id="ProtNLM"/>
    </source>
</evidence>
<evidence type="ECO:0000313" key="17">
    <source>
        <dbReference type="EMBL" id="KAK6185631.1"/>
    </source>
</evidence>
<dbReference type="PANTHER" id="PTHR19324">
    <property type="entry name" value="PERFORIN-LIKE PROTEIN 1"/>
    <property type="match status" value="1"/>
</dbReference>
<dbReference type="Gene3D" id="3.40.390.10">
    <property type="entry name" value="Collagenase (Catalytic Domain)"/>
    <property type="match status" value="1"/>
</dbReference>
<dbReference type="InterPro" id="IPR016187">
    <property type="entry name" value="CTDL_fold"/>
</dbReference>
<dbReference type="InterPro" id="IPR001506">
    <property type="entry name" value="Peptidase_M12A"/>
</dbReference>
<dbReference type="InterPro" id="IPR035976">
    <property type="entry name" value="Sushi/SCR/CCP_sf"/>
</dbReference>
<keyword evidence="4" id="KW-0732">Signal</keyword>
<keyword evidence="2 11" id="KW-0645">Protease</keyword>
<keyword evidence="6 11" id="KW-0862">Zinc</keyword>
<evidence type="ECO:0000256" key="2">
    <source>
        <dbReference type="ARBA" id="ARBA00022670"/>
    </source>
</evidence>
<dbReference type="SUPFAM" id="SSF57535">
    <property type="entry name" value="Complement control module/SCR domain"/>
    <property type="match status" value="1"/>
</dbReference>
<dbReference type="PANTHER" id="PTHR19324:SF33">
    <property type="entry name" value="MUCIN-5AC"/>
    <property type="match status" value="1"/>
</dbReference>
<evidence type="ECO:0000259" key="15">
    <source>
        <dbReference type="PROSITE" id="PS50923"/>
    </source>
</evidence>
<organism evidence="17 18">
    <name type="scientific">Patella caerulea</name>
    <name type="common">Rayed Mediterranean limpet</name>
    <dbReference type="NCBI Taxonomy" id="87958"/>
    <lineage>
        <taxon>Eukaryota</taxon>
        <taxon>Metazoa</taxon>
        <taxon>Spiralia</taxon>
        <taxon>Lophotrochozoa</taxon>
        <taxon>Mollusca</taxon>
        <taxon>Gastropoda</taxon>
        <taxon>Patellogastropoda</taxon>
        <taxon>Patelloidea</taxon>
        <taxon>Patellidae</taxon>
        <taxon>Patella</taxon>
    </lineage>
</organism>
<dbReference type="InterPro" id="IPR016186">
    <property type="entry name" value="C-type_lectin-like/link_sf"/>
</dbReference>
<dbReference type="PROSITE" id="PS00021">
    <property type="entry name" value="KRINGLE_1"/>
    <property type="match status" value="1"/>
</dbReference>
<feature type="binding site" evidence="11">
    <location>
        <position position="64"/>
    </location>
    <ligand>
        <name>Zn(2+)</name>
        <dbReference type="ChEBI" id="CHEBI:29105"/>
        <note>catalytic</note>
    </ligand>
</feature>
<evidence type="ECO:0000256" key="5">
    <source>
        <dbReference type="ARBA" id="ARBA00022801"/>
    </source>
</evidence>
<dbReference type="InterPro" id="IPR013806">
    <property type="entry name" value="Kringle-like"/>
</dbReference>
<comment type="caution">
    <text evidence="17">The sequence shown here is derived from an EMBL/GenBank/DDBJ whole genome shotgun (WGS) entry which is preliminary data.</text>
</comment>
<dbReference type="InterPro" id="IPR000001">
    <property type="entry name" value="Kringle"/>
</dbReference>
<dbReference type="SUPFAM" id="SSF55486">
    <property type="entry name" value="Metalloproteases ('zincins'), catalytic domain"/>
    <property type="match status" value="1"/>
</dbReference>
<dbReference type="PROSITE" id="PS50041">
    <property type="entry name" value="C_TYPE_LECTIN_2"/>
    <property type="match status" value="1"/>
</dbReference>
<dbReference type="PRINTS" id="PR00018">
    <property type="entry name" value="KRINGLE"/>
</dbReference>
<dbReference type="Gene3D" id="2.40.20.10">
    <property type="entry name" value="Plasminogen Kringle 4"/>
    <property type="match status" value="1"/>
</dbReference>
<evidence type="ECO:0000259" key="13">
    <source>
        <dbReference type="PROSITE" id="PS50041"/>
    </source>
</evidence>
<evidence type="ECO:0000256" key="10">
    <source>
        <dbReference type="PROSITE-ProRule" id="PRU00302"/>
    </source>
</evidence>
<dbReference type="PROSITE" id="PS51864">
    <property type="entry name" value="ASTACIN"/>
    <property type="match status" value="1"/>
</dbReference>